<dbReference type="GO" id="GO:0000976">
    <property type="term" value="F:transcription cis-regulatory region binding"/>
    <property type="evidence" value="ECO:0007669"/>
    <property type="project" value="UniProtKB-ARBA"/>
</dbReference>
<dbReference type="AlphaFoldDB" id="A0A545TSH5"/>
<dbReference type="OrthoDB" id="9814402at2"/>
<dbReference type="PIRSF" id="PIRSF000774">
    <property type="entry name" value="RpoN"/>
    <property type="match status" value="1"/>
</dbReference>
<evidence type="ECO:0000256" key="10">
    <source>
        <dbReference type="PIRNR" id="PIRNR000774"/>
    </source>
</evidence>
<keyword evidence="7 10" id="KW-0731">Sigma factor</keyword>
<evidence type="ECO:0000256" key="6">
    <source>
        <dbReference type="ARBA" id="ARBA00023015"/>
    </source>
</evidence>
<gene>
    <name evidence="14" type="ORF">FKG94_10940</name>
</gene>
<evidence type="ECO:0000256" key="3">
    <source>
        <dbReference type="ARBA" id="ARBA00022478"/>
    </source>
</evidence>
<dbReference type="NCBIfam" id="TIGR02395">
    <property type="entry name" value="rpoN_sigma"/>
    <property type="match status" value="1"/>
</dbReference>
<dbReference type="PROSITE" id="PS00717">
    <property type="entry name" value="SIGMA54_1"/>
    <property type="match status" value="1"/>
</dbReference>
<dbReference type="Gene3D" id="1.10.10.1330">
    <property type="entry name" value="RNA polymerase sigma-54 factor, core-binding domain"/>
    <property type="match status" value="1"/>
</dbReference>
<keyword evidence="5 10" id="KW-0548">Nucleotidyltransferase</keyword>
<keyword evidence="3 10" id="KW-0240">DNA-directed RNA polymerase</keyword>
<comment type="similarity">
    <text evidence="1 10">Belongs to the sigma-54 factor family.</text>
</comment>
<name>A0A545TSH5_9GAMM</name>
<keyword evidence="8 10" id="KW-0238">DNA-binding</keyword>
<dbReference type="PANTHER" id="PTHR32248:SF4">
    <property type="entry name" value="RNA POLYMERASE SIGMA-54 FACTOR"/>
    <property type="match status" value="1"/>
</dbReference>
<dbReference type="NCBIfam" id="NF009118">
    <property type="entry name" value="PRK12469.1"/>
    <property type="match status" value="1"/>
</dbReference>
<dbReference type="GO" id="GO:0000428">
    <property type="term" value="C:DNA-directed RNA polymerase complex"/>
    <property type="evidence" value="ECO:0007669"/>
    <property type="project" value="UniProtKB-KW"/>
</dbReference>
<evidence type="ECO:0000259" key="13">
    <source>
        <dbReference type="Pfam" id="PF04963"/>
    </source>
</evidence>
<feature type="domain" description="RNA polymerase sigma factor 54 DNA-binding" evidence="12">
    <location>
        <begin position="354"/>
        <end position="512"/>
    </location>
</feature>
<keyword evidence="9 10" id="KW-0804">Transcription</keyword>
<dbReference type="GO" id="GO:0016987">
    <property type="term" value="F:sigma factor activity"/>
    <property type="evidence" value="ECO:0007669"/>
    <property type="project" value="UniProtKB-KW"/>
</dbReference>
<dbReference type="FunFam" id="1.10.10.60:FF:000045">
    <property type="entry name" value="RNA polymerase sigma-54 factor"/>
    <property type="match status" value="1"/>
</dbReference>
<keyword evidence="15" id="KW-1185">Reference proteome</keyword>
<evidence type="ECO:0000256" key="8">
    <source>
        <dbReference type="ARBA" id="ARBA00023125"/>
    </source>
</evidence>
<reference evidence="14 15" key="1">
    <citation type="submission" date="2019-06" db="EMBL/GenBank/DDBJ databases">
        <title>Whole genome sequence for Cellvibrionaceae sp. R142.</title>
        <authorList>
            <person name="Wang G."/>
        </authorList>
    </citation>
    <scope>NUCLEOTIDE SEQUENCE [LARGE SCALE GENOMIC DNA]</scope>
    <source>
        <strain evidence="14 15">R142</strain>
    </source>
</reference>
<dbReference type="Gene3D" id="1.10.10.60">
    <property type="entry name" value="Homeodomain-like"/>
    <property type="match status" value="1"/>
</dbReference>
<evidence type="ECO:0000256" key="7">
    <source>
        <dbReference type="ARBA" id="ARBA00023082"/>
    </source>
</evidence>
<dbReference type="PROSITE" id="PS50044">
    <property type="entry name" value="SIGMA54_3"/>
    <property type="match status" value="1"/>
</dbReference>
<proteinExistence type="inferred from homology"/>
<evidence type="ECO:0000313" key="14">
    <source>
        <dbReference type="EMBL" id="TQV80174.1"/>
    </source>
</evidence>
<dbReference type="RefSeq" id="WP_142904273.1">
    <property type="nucleotide sequence ID" value="NZ_ML660092.1"/>
</dbReference>
<comment type="caution">
    <text evidence="14">The sequence shown here is derived from an EMBL/GenBank/DDBJ whole genome shotgun (WGS) entry which is preliminary data.</text>
</comment>
<dbReference type="Pfam" id="PF04963">
    <property type="entry name" value="Sigma54_CBD"/>
    <property type="match status" value="1"/>
</dbReference>
<feature type="compositionally biased region" description="Low complexity" evidence="11">
    <location>
        <begin position="74"/>
        <end position="87"/>
    </location>
</feature>
<dbReference type="InterPro" id="IPR007046">
    <property type="entry name" value="RNA_pol_sigma_54_core-bd"/>
</dbReference>
<dbReference type="GO" id="GO:0001216">
    <property type="term" value="F:DNA-binding transcription activator activity"/>
    <property type="evidence" value="ECO:0007669"/>
    <property type="project" value="InterPro"/>
</dbReference>
<dbReference type="Pfam" id="PF00309">
    <property type="entry name" value="Sigma54_AID"/>
    <property type="match status" value="1"/>
</dbReference>
<feature type="region of interest" description="Disordered" evidence="11">
    <location>
        <begin position="49"/>
        <end position="152"/>
    </location>
</feature>
<dbReference type="FunFam" id="1.10.10.1330:FF:000001">
    <property type="entry name" value="RNA polymerase sigma-54 factor"/>
    <property type="match status" value="1"/>
</dbReference>
<dbReference type="EMBL" id="VHSG01000010">
    <property type="protein sequence ID" value="TQV80174.1"/>
    <property type="molecule type" value="Genomic_DNA"/>
</dbReference>
<evidence type="ECO:0000256" key="1">
    <source>
        <dbReference type="ARBA" id="ARBA00008798"/>
    </source>
</evidence>
<evidence type="ECO:0000256" key="11">
    <source>
        <dbReference type="SAM" id="MobiDB-lite"/>
    </source>
</evidence>
<dbReference type="NCBIfam" id="NF004595">
    <property type="entry name" value="PRK05932.1-2"/>
    <property type="match status" value="1"/>
</dbReference>
<evidence type="ECO:0000256" key="5">
    <source>
        <dbReference type="ARBA" id="ARBA00022695"/>
    </source>
</evidence>
<feature type="compositionally biased region" description="Acidic residues" evidence="11">
    <location>
        <begin position="103"/>
        <end position="114"/>
    </location>
</feature>
<evidence type="ECO:0000313" key="15">
    <source>
        <dbReference type="Proteomes" id="UP000319732"/>
    </source>
</evidence>
<organism evidence="14 15">
    <name type="scientific">Exilibacterium tricleocarpae</name>
    <dbReference type="NCBI Taxonomy" id="2591008"/>
    <lineage>
        <taxon>Bacteria</taxon>
        <taxon>Pseudomonadati</taxon>
        <taxon>Pseudomonadota</taxon>
        <taxon>Gammaproteobacteria</taxon>
        <taxon>Cellvibrionales</taxon>
        <taxon>Cellvibrionaceae</taxon>
        <taxon>Exilibacterium</taxon>
    </lineage>
</organism>
<dbReference type="PROSITE" id="PS00718">
    <property type="entry name" value="SIGMA54_2"/>
    <property type="match status" value="1"/>
</dbReference>
<comment type="function">
    <text evidence="10">Sigma factors are initiation factors that promote the attachment of RNA polymerase to specific initiation sites and are then released.</text>
</comment>
<dbReference type="InterPro" id="IPR038709">
    <property type="entry name" value="RpoN_core-bd_sf"/>
</dbReference>
<dbReference type="PRINTS" id="PR00045">
    <property type="entry name" value="SIGMA54FCT"/>
</dbReference>
<dbReference type="PANTHER" id="PTHR32248">
    <property type="entry name" value="RNA POLYMERASE SIGMA-54 FACTOR"/>
    <property type="match status" value="1"/>
</dbReference>
<evidence type="ECO:0000256" key="2">
    <source>
        <dbReference type="ARBA" id="ARBA00019942"/>
    </source>
</evidence>
<keyword evidence="6 10" id="KW-0805">Transcription regulation</keyword>
<dbReference type="GO" id="GO:0006352">
    <property type="term" value="P:DNA-templated transcription initiation"/>
    <property type="evidence" value="ECO:0007669"/>
    <property type="project" value="InterPro"/>
</dbReference>
<feature type="domain" description="RNA polymerase sigma factor 54 core-binding" evidence="13">
    <location>
        <begin position="145"/>
        <end position="340"/>
    </location>
</feature>
<accession>A0A545TSH5</accession>
<evidence type="ECO:0000259" key="12">
    <source>
        <dbReference type="Pfam" id="PF04552"/>
    </source>
</evidence>
<evidence type="ECO:0000256" key="9">
    <source>
        <dbReference type="ARBA" id="ARBA00023163"/>
    </source>
</evidence>
<dbReference type="Pfam" id="PF04552">
    <property type="entry name" value="Sigma54_DBD"/>
    <property type="match status" value="1"/>
</dbReference>
<dbReference type="Proteomes" id="UP000319732">
    <property type="component" value="Unassembled WGS sequence"/>
</dbReference>
<dbReference type="InterPro" id="IPR000394">
    <property type="entry name" value="RNA_pol_sigma_54"/>
</dbReference>
<dbReference type="GO" id="GO:0016779">
    <property type="term" value="F:nucleotidyltransferase activity"/>
    <property type="evidence" value="ECO:0007669"/>
    <property type="project" value="UniProtKB-KW"/>
</dbReference>
<evidence type="ECO:0000256" key="4">
    <source>
        <dbReference type="ARBA" id="ARBA00022679"/>
    </source>
</evidence>
<protein>
    <recommendedName>
        <fullName evidence="2 10">RNA polymerase sigma-54 factor</fullName>
    </recommendedName>
</protein>
<dbReference type="GO" id="GO:0032993">
    <property type="term" value="C:protein-DNA complex"/>
    <property type="evidence" value="ECO:0007669"/>
    <property type="project" value="UniProtKB-ARBA"/>
</dbReference>
<keyword evidence="4 10" id="KW-0808">Transferase</keyword>
<sequence>MKQSLQLKIGQQLTMTPQLQQAIRLLQLSTLDLQQEIQEALDTNPMLEVNEEEHSSTAEDASGLNGEAPKNDTDTNNDTDNPTADTTEPGTAASEDSGATPEDTADGDWNEEIPNDLPVDTSWEDVYQTTSSGSSLPSDGDDNDFETRRGTTDSLQDHLTWQLNLTPMSDSDRLIATAIIDAVDASGMLTITIEEIYQGLQATFEELELDEVMAVLHRVQQFDPVGVASQDLSECLLLQLRQLPADTPLLDAAKLIVSDYLGLLGSRDYKQLMRRAKLKEPELRDAVQLIQRLNPRPGDSISSGDIEYVVPDVFVSKQEDRWSVQLNPDIAPRIRINPDYASLVKRADTSTDNTFLRDNLQEARWFLKSLQSRNETLLKVASCIVEKQRGFLDFGAEAMKPLVLHDVAEDVGMHESTISRVTTQKYMHTPQGIFELKYFFSSHVSTDSGGECSSTAIRAIIRKLVAAENPKKPLSDSKITTLLADQGIKVARRTIAKYRESLGIPASNERKRLV</sequence>
<dbReference type="InterPro" id="IPR007634">
    <property type="entry name" value="RNA_pol_sigma_54_DNA-bd"/>
</dbReference>